<keyword evidence="3" id="KW-1185">Reference proteome</keyword>
<dbReference type="InterPro" id="IPR045361">
    <property type="entry name" value="CIS_tube_prot_N"/>
</dbReference>
<proteinExistence type="predicted"/>
<name>A0A2A2HUL8_9EURY</name>
<accession>A0A2A2HUL8</accession>
<dbReference type="AlphaFoldDB" id="A0A2A2HUL8"/>
<comment type="caution">
    <text evidence="2">The sequence shown here is derived from an EMBL/GenBank/DDBJ whole genome shotgun (WGS) entry which is preliminary data.</text>
</comment>
<dbReference type="InterPro" id="IPR018392">
    <property type="entry name" value="LysM"/>
</dbReference>
<sequence>MKEGDDSTGLEKAVITNLQTGERVFVMFNPEEYSLDLGNNFAEIAIPGLKTPPIQYVRGNIRNLKMELFFDTFEKKNDVRDEICKITSLLDKGLKTQAPPILLFSWGKFNFKCVLESAGQRFIMFLQDGTPVRAKLSVSFKEYEAIDFEIKHGVFLGPPTVRNVIEGENLSGIAGEVLGNPGAWREIAEANNIDNPRKLKPGMTLIIQPKKSS</sequence>
<dbReference type="Pfam" id="PF01476">
    <property type="entry name" value="LysM"/>
    <property type="match status" value="1"/>
</dbReference>
<organism evidence="2 3">
    <name type="scientific">Methanosarcina spelaei</name>
    <dbReference type="NCBI Taxonomy" id="1036679"/>
    <lineage>
        <taxon>Archaea</taxon>
        <taxon>Methanobacteriati</taxon>
        <taxon>Methanobacteriota</taxon>
        <taxon>Stenosarchaea group</taxon>
        <taxon>Methanomicrobia</taxon>
        <taxon>Methanosarcinales</taxon>
        <taxon>Methanosarcinaceae</taxon>
        <taxon>Methanosarcina</taxon>
    </lineage>
</organism>
<dbReference type="InterPro" id="IPR036779">
    <property type="entry name" value="LysM_dom_sf"/>
</dbReference>
<gene>
    <name evidence="2" type="ORF">ASJ81_04440</name>
</gene>
<evidence type="ECO:0000313" key="3">
    <source>
        <dbReference type="Proteomes" id="UP000218164"/>
    </source>
</evidence>
<reference evidence="2 3" key="1">
    <citation type="journal article" date="2017" name="BMC Genomics">
        <title>Genomic analysis of methanogenic archaea reveals a shift towards energy conservation.</title>
        <authorList>
            <person name="Gilmore S.P."/>
            <person name="Henske J.K."/>
            <person name="Sexton J.A."/>
            <person name="Solomon K.V."/>
            <person name="Seppala S."/>
            <person name="Yoo J.I."/>
            <person name="Huyett L.M."/>
            <person name="Pressman A."/>
            <person name="Cogan J.Z."/>
            <person name="Kivenson V."/>
            <person name="Peng X."/>
            <person name="Tan Y."/>
            <person name="Valentine D.L."/>
            <person name="O'Malley M.A."/>
        </authorList>
    </citation>
    <scope>NUCLEOTIDE SEQUENCE [LARGE SCALE GENOMIC DNA]</scope>
    <source>
        <strain evidence="2 3">MC-15</strain>
    </source>
</reference>
<dbReference type="Proteomes" id="UP000218164">
    <property type="component" value="Unassembled WGS sequence"/>
</dbReference>
<dbReference type="OrthoDB" id="137898at2157"/>
<dbReference type="PROSITE" id="PS51782">
    <property type="entry name" value="LYSM"/>
    <property type="match status" value="1"/>
</dbReference>
<protein>
    <recommendedName>
        <fullName evidence="1">LysM domain-containing protein</fullName>
    </recommendedName>
</protein>
<dbReference type="Pfam" id="PF19266">
    <property type="entry name" value="CIS_tube"/>
    <property type="match status" value="1"/>
</dbReference>
<feature type="domain" description="LysM" evidence="1">
    <location>
        <begin position="160"/>
        <end position="207"/>
    </location>
</feature>
<evidence type="ECO:0000259" key="1">
    <source>
        <dbReference type="PROSITE" id="PS51782"/>
    </source>
</evidence>
<dbReference type="Gene3D" id="3.10.350.10">
    <property type="entry name" value="LysM domain"/>
    <property type="match status" value="1"/>
</dbReference>
<evidence type="ECO:0000313" key="2">
    <source>
        <dbReference type="EMBL" id="PAV12980.1"/>
    </source>
</evidence>
<dbReference type="EMBL" id="LMVP01000146">
    <property type="protein sequence ID" value="PAV12980.1"/>
    <property type="molecule type" value="Genomic_DNA"/>
</dbReference>
<dbReference type="RefSeq" id="WP_212556057.1">
    <property type="nucleotide sequence ID" value="NZ_LMVP01000146.1"/>
</dbReference>